<evidence type="ECO:0000259" key="1">
    <source>
        <dbReference type="Pfam" id="PF22600"/>
    </source>
</evidence>
<dbReference type="SUPFAM" id="SSF81301">
    <property type="entry name" value="Nucleotidyltransferase"/>
    <property type="match status" value="1"/>
</dbReference>
<gene>
    <name evidence="3" type="ORF">CEPIT_LOCUS36897</name>
</gene>
<sequence>MGSCTGSSFRLGMGARRAMDHPDPSSIGEDYWELVDETAREVLNYVHPTMDSEEKRKDVIEFMQNLIRGCAPCEVFPYGSVPLKTYLPNGDIDLTALSDPTIEESLAQNILASLQAEEQKQNTEYDVRDTQFINAEVKIVRCVVQNIAIDISFNQLGGLCTLCFLEQIDRIVGKNHLFKRTLMLIKCWCYYESRILGAHHGLLSTYALEILVLYIFQLFHASLNTPVAALYRFLDYYSKFDWGKYCVSLNGPVRISSLPDIVVELPDNGKTNLLLAEERLRDCMEMFAVPSRAPESNKRVFQQKYLNIVDPLKENNNVGRSVHKGNYHRICFAFKYGVRKLGQILLLPPDNIGNVMKKIFWNNILMDGLTSVASLENSSPSIGGDSSIILSSPSPADYLSDNDFEHDNFETEDIKFTSLSSSPSLLVNESQSKLIPKHGSCNDDESDKVEDSEVWNPLADLTGDYDGHIRSLLYGKCCHGYASTVAVSSPPSSIQNNRLLTVTNQQPTMIPRAPHSFPKTSMTRVFIGPSPFAGNFLPYPPSSNFEMKSKSRGTGTFFPAVIKPFRERASYQKGKGKIRKFGAGYGQPPRNNLSKGWVPVLLEEEIAVQSSNISSSHHLEASHSAQLSSYWAQQERGKSAFHPRYHPLAGSHNGYFSYAPPLPSLPSECGGLSLRPYGDSLPSSSGFSQNLYCASPVQSGTNRFADQYS</sequence>
<dbReference type="PANTHER" id="PTHR45979:SF28">
    <property type="entry name" value="POLY(A) RNA POLYMERASE CID14-LIKE"/>
    <property type="match status" value="1"/>
</dbReference>
<dbReference type="Gene3D" id="1.10.1410.10">
    <property type="match status" value="1"/>
</dbReference>
<dbReference type="Gene3D" id="3.30.460.10">
    <property type="entry name" value="Beta Polymerase, domain 2"/>
    <property type="match status" value="1"/>
</dbReference>
<organism evidence="3 4">
    <name type="scientific">Cuscuta epithymum</name>
    <dbReference type="NCBI Taxonomy" id="186058"/>
    <lineage>
        <taxon>Eukaryota</taxon>
        <taxon>Viridiplantae</taxon>
        <taxon>Streptophyta</taxon>
        <taxon>Embryophyta</taxon>
        <taxon>Tracheophyta</taxon>
        <taxon>Spermatophyta</taxon>
        <taxon>Magnoliopsida</taxon>
        <taxon>eudicotyledons</taxon>
        <taxon>Gunneridae</taxon>
        <taxon>Pentapetalae</taxon>
        <taxon>asterids</taxon>
        <taxon>lamiids</taxon>
        <taxon>Solanales</taxon>
        <taxon>Convolvulaceae</taxon>
        <taxon>Cuscuteae</taxon>
        <taxon>Cuscuta</taxon>
        <taxon>Cuscuta subgen. Cuscuta</taxon>
    </lineage>
</organism>
<dbReference type="EMBL" id="CAMAPF010001011">
    <property type="protein sequence ID" value="CAH9138564.1"/>
    <property type="molecule type" value="Genomic_DNA"/>
</dbReference>
<dbReference type="Pfam" id="PF22600">
    <property type="entry name" value="MTPAP-like_central"/>
    <property type="match status" value="1"/>
</dbReference>
<feature type="domain" description="Poly(A) RNA polymerase mitochondrial-like central palm" evidence="1">
    <location>
        <begin position="37"/>
        <end position="159"/>
    </location>
</feature>
<name>A0AAV0FSM7_9ASTE</name>
<dbReference type="InterPro" id="IPR058921">
    <property type="entry name" value="PAP/OAS1-rel"/>
</dbReference>
<dbReference type="InterPro" id="IPR058920">
    <property type="entry name" value="PAP-OAS1-bd-rel"/>
</dbReference>
<dbReference type="AlphaFoldDB" id="A0AAV0FSM7"/>
<dbReference type="PANTHER" id="PTHR45979">
    <property type="entry name" value="PAP/OAS1 SUBSTRATE-BINDING DOMAIN SUPERFAMILY"/>
    <property type="match status" value="1"/>
</dbReference>
<keyword evidence="4" id="KW-1185">Reference proteome</keyword>
<dbReference type="CDD" id="cd05402">
    <property type="entry name" value="NT_PAP_TUTase"/>
    <property type="match status" value="1"/>
</dbReference>
<evidence type="ECO:0000313" key="4">
    <source>
        <dbReference type="Proteomes" id="UP001152523"/>
    </source>
</evidence>
<dbReference type="InterPro" id="IPR043519">
    <property type="entry name" value="NT_sf"/>
</dbReference>
<evidence type="ECO:0008006" key="5">
    <source>
        <dbReference type="Google" id="ProtNLM"/>
    </source>
</evidence>
<evidence type="ECO:0000313" key="3">
    <source>
        <dbReference type="EMBL" id="CAH9138564.1"/>
    </source>
</evidence>
<proteinExistence type="predicted"/>
<dbReference type="Pfam" id="PF26180">
    <property type="entry name" value="PAP-OAS1"/>
    <property type="match status" value="1"/>
</dbReference>
<dbReference type="SUPFAM" id="SSF81631">
    <property type="entry name" value="PAP/OAS1 substrate-binding domain"/>
    <property type="match status" value="1"/>
</dbReference>
<dbReference type="Proteomes" id="UP001152523">
    <property type="component" value="Unassembled WGS sequence"/>
</dbReference>
<protein>
    <recommendedName>
        <fullName evidence="5">Polymerase nucleotidyl transferase domain-containing protein</fullName>
    </recommendedName>
</protein>
<dbReference type="InterPro" id="IPR054708">
    <property type="entry name" value="MTPAP-like_central"/>
</dbReference>
<feature type="domain" description="PAP/OAS1 substrate-binding-related" evidence="2">
    <location>
        <begin position="172"/>
        <end position="363"/>
    </location>
</feature>
<accession>A0AAV0FSM7</accession>
<comment type="caution">
    <text evidence="3">The sequence shown here is derived from an EMBL/GenBank/DDBJ whole genome shotgun (WGS) entry which is preliminary data.</text>
</comment>
<reference evidence="3" key="1">
    <citation type="submission" date="2022-07" db="EMBL/GenBank/DDBJ databases">
        <authorList>
            <person name="Macas J."/>
            <person name="Novak P."/>
            <person name="Neumann P."/>
        </authorList>
    </citation>
    <scope>NUCLEOTIDE SEQUENCE</scope>
</reference>
<evidence type="ECO:0000259" key="2">
    <source>
        <dbReference type="Pfam" id="PF26180"/>
    </source>
</evidence>